<dbReference type="CDD" id="cd14978">
    <property type="entry name" value="7tmA_FMRFamide_R-like"/>
    <property type="match status" value="1"/>
</dbReference>
<keyword evidence="5" id="KW-0675">Receptor</keyword>
<dbReference type="PROSITE" id="PS00237">
    <property type="entry name" value="G_PROTEIN_RECEP_F1_1"/>
    <property type="match status" value="1"/>
</dbReference>
<feature type="transmembrane region" description="Helical" evidence="6">
    <location>
        <begin position="237"/>
        <end position="257"/>
    </location>
</feature>
<comment type="caution">
    <text evidence="8">The sequence shown here is derived from an EMBL/GenBank/DDBJ whole genome shotgun (WGS) entry which is preliminary data.</text>
</comment>
<evidence type="ECO:0000313" key="8">
    <source>
        <dbReference type="EMBL" id="CAH1780740.1"/>
    </source>
</evidence>
<evidence type="ECO:0000256" key="1">
    <source>
        <dbReference type="ARBA" id="ARBA00004370"/>
    </source>
</evidence>
<comment type="subcellular location">
    <subcellularLocation>
        <location evidence="1">Membrane</location>
    </subcellularLocation>
</comment>
<dbReference type="GO" id="GO:0016020">
    <property type="term" value="C:membrane"/>
    <property type="evidence" value="ECO:0007669"/>
    <property type="project" value="UniProtKB-SubCell"/>
</dbReference>
<feature type="transmembrane region" description="Helical" evidence="6">
    <location>
        <begin position="105"/>
        <end position="124"/>
    </location>
</feature>
<keyword evidence="4 6" id="KW-0472">Membrane</keyword>
<evidence type="ECO:0000256" key="4">
    <source>
        <dbReference type="ARBA" id="ARBA00023136"/>
    </source>
</evidence>
<dbReference type="PANTHER" id="PTHR46641">
    <property type="entry name" value="FMRFAMIDE RECEPTOR-RELATED"/>
    <property type="match status" value="1"/>
</dbReference>
<keyword evidence="5" id="KW-0807">Transducer</keyword>
<protein>
    <recommendedName>
        <fullName evidence="7">G-protein coupled receptors family 1 profile domain-containing protein</fullName>
    </recommendedName>
</protein>
<dbReference type="InterPro" id="IPR000276">
    <property type="entry name" value="GPCR_Rhodpsn"/>
</dbReference>
<dbReference type="Pfam" id="PF00001">
    <property type="entry name" value="7tm_1"/>
    <property type="match status" value="1"/>
</dbReference>
<evidence type="ECO:0000256" key="6">
    <source>
        <dbReference type="SAM" id="Phobius"/>
    </source>
</evidence>
<feature type="transmembrane region" description="Helical" evidence="6">
    <location>
        <begin position="196"/>
        <end position="217"/>
    </location>
</feature>
<keyword evidence="9" id="KW-1185">Reference proteome</keyword>
<sequence>GDACNATELTERMPCKAQECTGAAVKGLWAYCAPLIIILGTIGNTLSLLVLTRKNMRKNISSIYLSVLAVVDTTVLYTGLLRHWIRHISDTDIQSISIGGCKFHLFIAYFSLDLSAWILVAVTFERFVAVYIPNKVRIYCTGFTTFLTVCVISLALSFINHHYFWTLEDIKMNELGGLECVYNEEVKDFMMYTWPWIYKCVAFFIPLIIMLTGNVLIIIKILKLSSENESKMTSTTAMLLTVNFGFIICTSPIVLYDNFKTTWYPDDEKSTIAKSDLHYAICSLLMYTNNSINFLLYCLAGPKFRRELRNLFSKRKESQVAPASNIQSLPDVETLPGGLLF</sequence>
<proteinExistence type="inferred from homology"/>
<feature type="non-terminal residue" evidence="8">
    <location>
        <position position="341"/>
    </location>
</feature>
<keyword evidence="5" id="KW-0297">G-protein coupled receptor</keyword>
<comment type="similarity">
    <text evidence="5">Belongs to the G-protein coupled receptor 1 family.</text>
</comment>
<evidence type="ECO:0000313" key="9">
    <source>
        <dbReference type="Proteomes" id="UP000749559"/>
    </source>
</evidence>
<feature type="transmembrane region" description="Helical" evidence="6">
    <location>
        <begin position="277"/>
        <end position="300"/>
    </location>
</feature>
<keyword evidence="3 6" id="KW-1133">Transmembrane helix</keyword>
<dbReference type="Gene3D" id="1.20.1070.10">
    <property type="entry name" value="Rhodopsin 7-helix transmembrane proteins"/>
    <property type="match status" value="1"/>
</dbReference>
<accession>A0A8S4NK50</accession>
<feature type="transmembrane region" description="Helical" evidence="6">
    <location>
        <begin position="28"/>
        <end position="51"/>
    </location>
</feature>
<dbReference type="GO" id="GO:0004930">
    <property type="term" value="F:G protein-coupled receptor activity"/>
    <property type="evidence" value="ECO:0007669"/>
    <property type="project" value="UniProtKB-KW"/>
</dbReference>
<evidence type="ECO:0000256" key="3">
    <source>
        <dbReference type="ARBA" id="ARBA00022989"/>
    </source>
</evidence>
<dbReference type="EMBL" id="CAIIXF020000004">
    <property type="protein sequence ID" value="CAH1780740.1"/>
    <property type="molecule type" value="Genomic_DNA"/>
</dbReference>
<dbReference type="PROSITE" id="PS50262">
    <property type="entry name" value="G_PROTEIN_RECEP_F1_2"/>
    <property type="match status" value="1"/>
</dbReference>
<dbReference type="OrthoDB" id="9983318at2759"/>
<evidence type="ECO:0000259" key="7">
    <source>
        <dbReference type="PROSITE" id="PS50262"/>
    </source>
</evidence>
<feature type="domain" description="G-protein coupled receptors family 1 profile" evidence="7">
    <location>
        <begin position="43"/>
        <end position="297"/>
    </location>
</feature>
<evidence type="ECO:0000256" key="2">
    <source>
        <dbReference type="ARBA" id="ARBA00022692"/>
    </source>
</evidence>
<dbReference type="SUPFAM" id="SSF81321">
    <property type="entry name" value="Family A G protein-coupled receptor-like"/>
    <property type="match status" value="1"/>
</dbReference>
<name>A0A8S4NK50_OWEFU</name>
<reference evidence="8" key="1">
    <citation type="submission" date="2022-03" db="EMBL/GenBank/DDBJ databases">
        <authorList>
            <person name="Martin C."/>
        </authorList>
    </citation>
    <scope>NUCLEOTIDE SEQUENCE</scope>
</reference>
<feature type="transmembrane region" description="Helical" evidence="6">
    <location>
        <begin position="136"/>
        <end position="159"/>
    </location>
</feature>
<organism evidence="8 9">
    <name type="scientific">Owenia fusiformis</name>
    <name type="common">Polychaete worm</name>
    <dbReference type="NCBI Taxonomy" id="6347"/>
    <lineage>
        <taxon>Eukaryota</taxon>
        <taxon>Metazoa</taxon>
        <taxon>Spiralia</taxon>
        <taxon>Lophotrochozoa</taxon>
        <taxon>Annelida</taxon>
        <taxon>Polychaeta</taxon>
        <taxon>Sedentaria</taxon>
        <taxon>Canalipalpata</taxon>
        <taxon>Sabellida</taxon>
        <taxon>Oweniida</taxon>
        <taxon>Oweniidae</taxon>
        <taxon>Owenia</taxon>
    </lineage>
</organism>
<dbReference type="InterPro" id="IPR017452">
    <property type="entry name" value="GPCR_Rhodpsn_7TM"/>
</dbReference>
<dbReference type="AlphaFoldDB" id="A0A8S4NK50"/>
<dbReference type="Proteomes" id="UP000749559">
    <property type="component" value="Unassembled WGS sequence"/>
</dbReference>
<gene>
    <name evidence="8" type="ORF">OFUS_LOCUS7392</name>
</gene>
<keyword evidence="2 5" id="KW-0812">Transmembrane</keyword>
<evidence type="ECO:0000256" key="5">
    <source>
        <dbReference type="RuleBase" id="RU000688"/>
    </source>
</evidence>
<feature type="transmembrane region" description="Helical" evidence="6">
    <location>
        <begin position="63"/>
        <end position="85"/>
    </location>
</feature>
<dbReference type="InterPro" id="IPR052954">
    <property type="entry name" value="GPCR-Ligand_Int"/>
</dbReference>
<dbReference type="PANTHER" id="PTHR46641:SF25">
    <property type="entry name" value="CNMAMIDE RECEPTOR-RELATED"/>
    <property type="match status" value="1"/>
</dbReference>
<dbReference type="PRINTS" id="PR00237">
    <property type="entry name" value="GPCRRHODOPSN"/>
</dbReference>